<proteinExistence type="predicted"/>
<sequence>MTPDDDKSKSAKNQGAADTSKRPRDDVNDDQPYANRGSEDLSTEPGAGEFSEGDRGAASGRNLEQLEQARKLP</sequence>
<evidence type="ECO:0000313" key="3">
    <source>
        <dbReference type="Proteomes" id="UP001596037"/>
    </source>
</evidence>
<reference evidence="3" key="1">
    <citation type="journal article" date="2019" name="Int. J. Syst. Evol. Microbiol.">
        <title>The Global Catalogue of Microorganisms (GCM) 10K type strain sequencing project: providing services to taxonomists for standard genome sequencing and annotation.</title>
        <authorList>
            <consortium name="The Broad Institute Genomics Platform"/>
            <consortium name="The Broad Institute Genome Sequencing Center for Infectious Disease"/>
            <person name="Wu L."/>
            <person name="Ma J."/>
        </authorList>
    </citation>
    <scope>NUCLEOTIDE SEQUENCE [LARGE SCALE GENOMIC DNA]</scope>
    <source>
        <strain evidence="3">CCUG 57401</strain>
    </source>
</reference>
<feature type="region of interest" description="Disordered" evidence="1">
    <location>
        <begin position="1"/>
        <end position="73"/>
    </location>
</feature>
<gene>
    <name evidence="2" type="ORF">ACFPOE_05350</name>
</gene>
<dbReference type="EMBL" id="JBHSMF010000004">
    <property type="protein sequence ID" value="MFC5496952.1"/>
    <property type="molecule type" value="Genomic_DNA"/>
</dbReference>
<evidence type="ECO:0000313" key="2">
    <source>
        <dbReference type="EMBL" id="MFC5496952.1"/>
    </source>
</evidence>
<comment type="caution">
    <text evidence="2">The sequence shown here is derived from an EMBL/GenBank/DDBJ whole genome shotgun (WGS) entry which is preliminary data.</text>
</comment>
<protein>
    <submittedName>
        <fullName evidence="2">Uncharacterized protein</fullName>
    </submittedName>
</protein>
<accession>A0ABW0ND40</accession>
<keyword evidence="3" id="KW-1185">Reference proteome</keyword>
<name>A0ABW0ND40_9BURK</name>
<dbReference type="Proteomes" id="UP001596037">
    <property type="component" value="Unassembled WGS sequence"/>
</dbReference>
<organism evidence="2 3">
    <name type="scientific">Caenimonas terrae</name>
    <dbReference type="NCBI Taxonomy" id="696074"/>
    <lineage>
        <taxon>Bacteria</taxon>
        <taxon>Pseudomonadati</taxon>
        <taxon>Pseudomonadota</taxon>
        <taxon>Betaproteobacteria</taxon>
        <taxon>Burkholderiales</taxon>
        <taxon>Comamonadaceae</taxon>
        <taxon>Caenimonas</taxon>
    </lineage>
</organism>
<dbReference type="RefSeq" id="WP_376848987.1">
    <property type="nucleotide sequence ID" value="NZ_JBHSMF010000004.1"/>
</dbReference>
<evidence type="ECO:0000256" key="1">
    <source>
        <dbReference type="SAM" id="MobiDB-lite"/>
    </source>
</evidence>